<dbReference type="KEGG" id="epo:Epro_0826"/>
<dbReference type="SMART" id="SM00257">
    <property type="entry name" value="LysM"/>
    <property type="match status" value="1"/>
</dbReference>
<dbReference type="Pfam" id="PF01464">
    <property type="entry name" value="SLT"/>
    <property type="match status" value="1"/>
</dbReference>
<feature type="signal peptide" evidence="3">
    <location>
        <begin position="1"/>
        <end position="25"/>
    </location>
</feature>
<organism evidence="5 6">
    <name type="scientific">Endomicrobium proavitum</name>
    <dbReference type="NCBI Taxonomy" id="1408281"/>
    <lineage>
        <taxon>Bacteria</taxon>
        <taxon>Pseudomonadati</taxon>
        <taxon>Elusimicrobiota</taxon>
        <taxon>Endomicrobiia</taxon>
        <taxon>Endomicrobiales</taxon>
        <taxon>Endomicrobiaceae</taxon>
        <taxon>Endomicrobium</taxon>
    </lineage>
</organism>
<dbReference type="InterPro" id="IPR018392">
    <property type="entry name" value="LysM"/>
</dbReference>
<reference evidence="5 6" key="1">
    <citation type="submission" date="2014-09" db="EMBL/GenBank/DDBJ databases">
        <title>Complete genome sequence of Endomicrobium proavitum.</title>
        <authorList>
            <person name="Zheng H."/>
        </authorList>
    </citation>
    <scope>NUCLEOTIDE SEQUENCE [LARGE SCALE GENOMIC DNA]</scope>
    <source>
        <strain evidence="5 6">Rsa215</strain>
    </source>
</reference>
<dbReference type="Gene3D" id="3.10.350.10">
    <property type="entry name" value="LysM domain"/>
    <property type="match status" value="1"/>
</dbReference>
<feature type="domain" description="LysM" evidence="4">
    <location>
        <begin position="449"/>
        <end position="494"/>
    </location>
</feature>
<name>A0A0G3WJY5_9BACT</name>
<feature type="compositionally biased region" description="Polar residues" evidence="2">
    <location>
        <begin position="51"/>
        <end position="73"/>
    </location>
</feature>
<accession>A0A0G3WJY5</accession>
<dbReference type="Pfam" id="PF01476">
    <property type="entry name" value="LysM"/>
    <property type="match status" value="1"/>
</dbReference>
<evidence type="ECO:0000313" key="6">
    <source>
        <dbReference type="Proteomes" id="UP000035337"/>
    </source>
</evidence>
<dbReference type="OrthoDB" id="9815002at2"/>
<dbReference type="PROSITE" id="PS51782">
    <property type="entry name" value="LYSM"/>
    <property type="match status" value="1"/>
</dbReference>
<dbReference type="PANTHER" id="PTHR37423">
    <property type="entry name" value="SOLUBLE LYTIC MUREIN TRANSGLYCOSYLASE-RELATED"/>
    <property type="match status" value="1"/>
</dbReference>
<dbReference type="CDD" id="cd00118">
    <property type="entry name" value="LysM"/>
    <property type="match status" value="1"/>
</dbReference>
<dbReference type="PANTHER" id="PTHR37423:SF2">
    <property type="entry name" value="MEMBRANE-BOUND LYTIC MUREIN TRANSGLYCOSYLASE C"/>
    <property type="match status" value="1"/>
</dbReference>
<dbReference type="STRING" id="1408281.Epro_0826"/>
<sequence>MNLKKKTFYFFTALFICAAALNANAQEFDPNENQETSDRQLASEAIITAPQEATISTDNGDNSEPVITTPEESVSLSWQESADPLVSAITSALADAPQQQSSKKAILEASSAYRKSVEAYKKGDFKTAKKQFSNFTNKLEKAEINSELYYFLFDDLESILTKLNRIYSIDEPLPYNGKDKPSIPMECEDNSLVEKYINVYSVTAKKNMQTALERSGAYRAMILKTLQEFNLPEELLYLPIVESLFYNGDVSHAGAVGLWQIMPHRGRALGLQINYWIDERKDPQKATRAACLYLKELYIMLNDWHLVLAAYNRGEYGLIRDMKFSNATNITEMTDRNAIPKETQRYVPQFIAVVTVARDLKKYGFTNLNYAAPAAYDVYKTDKVIDLKIAAQCAQTTIEEIKKLNPALNAWCTPQGYPGFELKIPYGSKEKFLENIAKTENLNPSPGFIKHKVVKGEYLEKIAKLYATTPSEIKKDNPQLNKQKYLKLNQVLIVRPGKKYFK</sequence>
<feature type="region of interest" description="Disordered" evidence="2">
    <location>
        <begin position="50"/>
        <end position="73"/>
    </location>
</feature>
<protein>
    <recommendedName>
        <fullName evidence="4">LysM domain-containing protein</fullName>
    </recommendedName>
</protein>
<dbReference type="InterPro" id="IPR036779">
    <property type="entry name" value="LysM_dom_sf"/>
</dbReference>
<dbReference type="InterPro" id="IPR023346">
    <property type="entry name" value="Lysozyme-like_dom_sf"/>
</dbReference>
<feature type="chain" id="PRO_5005185972" description="LysM domain-containing protein" evidence="3">
    <location>
        <begin position="26"/>
        <end position="502"/>
    </location>
</feature>
<dbReference type="Proteomes" id="UP000035337">
    <property type="component" value="Chromosome"/>
</dbReference>
<dbReference type="RefSeq" id="WP_052570741.1">
    <property type="nucleotide sequence ID" value="NZ_CP009498.1"/>
</dbReference>
<comment type="similarity">
    <text evidence="1">Belongs to the transglycosylase Slt family.</text>
</comment>
<dbReference type="SUPFAM" id="SSF54106">
    <property type="entry name" value="LysM domain"/>
    <property type="match status" value="1"/>
</dbReference>
<evidence type="ECO:0000256" key="1">
    <source>
        <dbReference type="ARBA" id="ARBA00007734"/>
    </source>
</evidence>
<gene>
    <name evidence="5" type="ORF">Epro_0826</name>
</gene>
<dbReference type="SUPFAM" id="SSF53955">
    <property type="entry name" value="Lysozyme-like"/>
    <property type="match status" value="1"/>
</dbReference>
<dbReference type="CDD" id="cd16894">
    <property type="entry name" value="MltD-like"/>
    <property type="match status" value="1"/>
</dbReference>
<proteinExistence type="inferred from homology"/>
<keyword evidence="3" id="KW-0732">Signal</keyword>
<evidence type="ECO:0000256" key="2">
    <source>
        <dbReference type="SAM" id="MobiDB-lite"/>
    </source>
</evidence>
<evidence type="ECO:0000313" key="5">
    <source>
        <dbReference type="EMBL" id="AKL98205.1"/>
    </source>
</evidence>
<dbReference type="Gene3D" id="1.10.530.10">
    <property type="match status" value="1"/>
</dbReference>
<evidence type="ECO:0000256" key="3">
    <source>
        <dbReference type="SAM" id="SignalP"/>
    </source>
</evidence>
<dbReference type="InterPro" id="IPR008258">
    <property type="entry name" value="Transglycosylase_SLT_dom_1"/>
</dbReference>
<dbReference type="AlphaFoldDB" id="A0A0G3WJY5"/>
<evidence type="ECO:0000259" key="4">
    <source>
        <dbReference type="PROSITE" id="PS51782"/>
    </source>
</evidence>
<dbReference type="EMBL" id="CP009498">
    <property type="protein sequence ID" value="AKL98205.1"/>
    <property type="molecule type" value="Genomic_DNA"/>
</dbReference>
<keyword evidence="6" id="KW-1185">Reference proteome</keyword>